<comment type="catalytic activity">
    <reaction evidence="1 10">
        <text>Endonucleolytic cleavage of DNA to give random double-stranded fragments with terminal 5'-phosphates, ATP is simultaneously hydrolyzed.</text>
        <dbReference type="EC" id="3.1.21.3"/>
    </reaction>
</comment>
<evidence type="ECO:0000256" key="3">
    <source>
        <dbReference type="ARBA" id="ARBA00022722"/>
    </source>
</evidence>
<keyword evidence="4 10" id="KW-0547">Nucleotide-binding</keyword>
<dbReference type="CDD" id="cd18030">
    <property type="entry name" value="DEXHc_RE_I_HsdR"/>
    <property type="match status" value="1"/>
</dbReference>
<dbReference type="PATRIC" id="fig|608538.5.peg.16"/>
<dbReference type="CDD" id="cd18800">
    <property type="entry name" value="SF2_C_EcoR124I-like"/>
    <property type="match status" value="1"/>
</dbReference>
<name>D3DF80_HYDTT</name>
<dbReference type="InterPro" id="IPR018247">
    <property type="entry name" value="EF_Hand_1_Ca_BS"/>
</dbReference>
<dbReference type="GO" id="GO:0009307">
    <property type="term" value="P:DNA restriction-modification system"/>
    <property type="evidence" value="ECO:0007669"/>
    <property type="project" value="UniProtKB-KW"/>
</dbReference>
<dbReference type="PANTHER" id="PTHR30195:SF15">
    <property type="entry name" value="TYPE I RESTRICTION ENZYME HINDI ENDONUCLEASE SUBUNIT"/>
    <property type="match status" value="1"/>
</dbReference>
<protein>
    <recommendedName>
        <fullName evidence="10">Type I restriction enzyme endonuclease subunit</fullName>
        <shortName evidence="10">R protein</shortName>
        <ecNumber evidence="10">3.1.21.3</ecNumber>
    </recommendedName>
</protein>
<dbReference type="InterPro" id="IPR051268">
    <property type="entry name" value="Type-I_R_enzyme_R_subunit"/>
</dbReference>
<reference evidence="13 14" key="1">
    <citation type="journal article" date="2010" name="J. Bacteriol.">
        <title>Complete genome sequence of the thermophilic, obligately chemolithoautotrophic hydrogen-oxidizing bacterium Hydrogenobacter thermophilus TK-6.</title>
        <authorList>
            <person name="Arai H."/>
            <person name="Kanbe H."/>
            <person name="Ishii M."/>
            <person name="Igarashi Y."/>
        </authorList>
    </citation>
    <scope>NUCLEOTIDE SEQUENCE [LARGE SCALE GENOMIC DNA]</scope>
    <source>
        <strain evidence="14">DSM 6534 / IAM 12695 / TK-6 [Tokyo]</strain>
    </source>
</reference>
<keyword evidence="7 10" id="KW-0378">Hydrolase</keyword>
<dbReference type="REBASE" id="23909">
    <property type="entry name" value="HthTKORF19P"/>
</dbReference>
<evidence type="ECO:0000259" key="12">
    <source>
        <dbReference type="PROSITE" id="PS51192"/>
    </source>
</evidence>
<dbReference type="PROSITE" id="PS00018">
    <property type="entry name" value="EF_HAND_1"/>
    <property type="match status" value="1"/>
</dbReference>
<comment type="subunit">
    <text evidence="10">The type I restriction/modification system is composed of three polypeptides R, M and S.</text>
</comment>
<sequence length="1055" mass="122133">MYAKLDEEYYVENPFLAQLQKIGWKIYRQNKNNPEDVKEIISFDSNGEPIYGNSVKFRESFREVILEDELKKSIKRINPWIEDDQINEVVRRITTPQANSLIEANREIHDLLIENTSVSENRKTGEKSPTVRYIDFKNPDNNSFIAISQFKVNIPGTGKHIIPDIVLFVNGLPLVVVECKSPAITDPITEAITQLMRYSNRRGAKEGNEKLFWYNLFMIATSKQVAKLGTITSGYEHFNEWKDPYPYTLLDINKNGTITSQDVLIQGTLTKNNLLDILRIFTLFVEDSKGPGVIKIVPRYHQFRAVKKIVKRIKEGQTPEEKGGIVWHTQGSGKSLTMMLTVRAINKDPELSKFKIVFITDREQLEKQLRATSKSVGYTVNHADSIEKLKELLRTDTPDLVMAMIHKFQERDLSAKFPTLNESPNILVLIDEAHRTQYNILGANLRKALPNSVKIAFTGTPIEKTEQTFGDYIDKYTIKQAVEDGVTVEIVYEGRAHLAEISDEEAANAKFESVFYAFDNEEKQLILGKYTWKSYLENENVIKEKAKDIIEHYITHIFPNGFKAQVIAVSRLAAVRYKEKLEEALKEKIAELEKNNPNNIDIDTLKRLKVAVIISGTPNDDPQIYKKEYTDVNEHDKNIKSFKMPFNKSDEKIGINGDVGIIVVNEMLVTGFDAPIEQALYLDNVLKGHRLLQAIARVNRVYKNKYCGYVVDYVGVFNHLKEALAVYSDSDIEEISQTVVNKSKIKDELKYIHNQIEDFFKKFKISNWRENIDECIDLLEDEEIREEFITLVRKFNSTLDKLLPDPEALKYTKDLKVINFIKEAARQRYRDDKLSIKDVSNKIREIVEQYLVSKGIDPKIPPIPLLSDEFTIKLKQKPPKAKAVELEYAIKEHIEKHFEEDPELYERFSDKLKKILEEYKENWDLLAEKLENLRIEIKKGREEENTYELDPKKEMPFLGLLKDMILGKEPLEKYSPDQVEFLVKLTKDILKIIKGKIKIVDFWENYTKQKELIGEIISHLLKQGRDNNIFNKRNEIAQRLLELAYHIYGGKTDGN</sequence>
<dbReference type="Proteomes" id="UP000002574">
    <property type="component" value="Chromosome"/>
</dbReference>
<dbReference type="NCBIfam" id="TIGR00348">
    <property type="entry name" value="hsdR"/>
    <property type="match status" value="1"/>
</dbReference>
<dbReference type="OrthoDB" id="9758243at2"/>
<dbReference type="Gene3D" id="3.40.50.300">
    <property type="entry name" value="P-loop containing nucleotide triphosphate hydrolases"/>
    <property type="match status" value="2"/>
</dbReference>
<keyword evidence="14" id="KW-1185">Reference proteome</keyword>
<organism evidence="13 14">
    <name type="scientific">Hydrogenobacter thermophilus (strain DSM 6534 / IAM 12695 / TK-6)</name>
    <dbReference type="NCBI Taxonomy" id="608538"/>
    <lineage>
        <taxon>Bacteria</taxon>
        <taxon>Pseudomonadati</taxon>
        <taxon>Aquificota</taxon>
        <taxon>Aquificia</taxon>
        <taxon>Aquificales</taxon>
        <taxon>Aquificaceae</taxon>
        <taxon>Hydrogenobacter</taxon>
    </lineage>
</organism>
<keyword evidence="5 10" id="KW-0680">Restriction system</keyword>
<dbReference type="InterPro" id="IPR014001">
    <property type="entry name" value="Helicase_ATP-bd"/>
</dbReference>
<dbReference type="EMBL" id="AP011112">
    <property type="protein sequence ID" value="BAI68482.1"/>
    <property type="molecule type" value="Genomic_DNA"/>
</dbReference>
<evidence type="ECO:0000256" key="9">
    <source>
        <dbReference type="ARBA" id="ARBA00023125"/>
    </source>
</evidence>
<proteinExistence type="inferred from homology"/>
<gene>
    <name evidence="13" type="primary">hsdR</name>
    <name evidence="13" type="ordered locus">HTH_0015</name>
</gene>
<dbReference type="AlphaFoldDB" id="D3DF80"/>
<dbReference type="Gene3D" id="3.90.1570.50">
    <property type="match status" value="1"/>
</dbReference>
<keyword evidence="8 10" id="KW-0067">ATP-binding</keyword>
<evidence type="ECO:0000256" key="1">
    <source>
        <dbReference type="ARBA" id="ARBA00000851"/>
    </source>
</evidence>
<dbReference type="KEGG" id="hth:HTH_0015"/>
<comment type="similarity">
    <text evidence="2 10">Belongs to the HsdR family.</text>
</comment>
<keyword evidence="9 10" id="KW-0238">DNA-binding</keyword>
<evidence type="ECO:0000256" key="4">
    <source>
        <dbReference type="ARBA" id="ARBA00022741"/>
    </source>
</evidence>
<dbReference type="Pfam" id="PF22679">
    <property type="entry name" value="T1R_D3-like"/>
    <property type="match status" value="1"/>
</dbReference>
<dbReference type="PROSITE" id="PS51192">
    <property type="entry name" value="HELICASE_ATP_BIND_1"/>
    <property type="match status" value="1"/>
</dbReference>
<feature type="coiled-coil region" evidence="11">
    <location>
        <begin position="916"/>
        <end position="950"/>
    </location>
</feature>
<dbReference type="InterPro" id="IPR007409">
    <property type="entry name" value="Restrct_endonuc_type1_HsdR_N"/>
</dbReference>
<comment type="function">
    <text evidence="10">Subunit R is required for both nuclease and ATPase activities, but not for modification.</text>
</comment>
<dbReference type="STRING" id="608538.HTH_0015"/>
<keyword evidence="6" id="KW-0255">Endonuclease</keyword>
<dbReference type="InterPro" id="IPR055180">
    <property type="entry name" value="HsdR_RecA-like_helicase_dom_2"/>
</dbReference>
<evidence type="ECO:0000256" key="2">
    <source>
        <dbReference type="ARBA" id="ARBA00008598"/>
    </source>
</evidence>
<evidence type="ECO:0000256" key="11">
    <source>
        <dbReference type="SAM" id="Coils"/>
    </source>
</evidence>
<dbReference type="REBASE" id="28422">
    <property type="entry name" value="HthTK6ORF20P"/>
</dbReference>
<dbReference type="Pfam" id="PF18766">
    <property type="entry name" value="SWI2_SNF2"/>
    <property type="match status" value="1"/>
</dbReference>
<dbReference type="PANTHER" id="PTHR30195">
    <property type="entry name" value="TYPE I SITE-SPECIFIC DEOXYRIBONUCLEASE PROTEIN SUBUNIT M AND R"/>
    <property type="match status" value="1"/>
</dbReference>
<dbReference type="InterPro" id="IPR004473">
    <property type="entry name" value="Restrct_endonuc_typeI_HsdR"/>
</dbReference>
<dbReference type="CDD" id="cd22332">
    <property type="entry name" value="HsdR_N"/>
    <property type="match status" value="1"/>
</dbReference>
<evidence type="ECO:0000256" key="6">
    <source>
        <dbReference type="ARBA" id="ARBA00022759"/>
    </source>
</evidence>
<dbReference type="SMART" id="SM00487">
    <property type="entry name" value="DEXDc"/>
    <property type="match status" value="1"/>
</dbReference>
<dbReference type="GO" id="GO:0003677">
    <property type="term" value="F:DNA binding"/>
    <property type="evidence" value="ECO:0007669"/>
    <property type="project" value="UniProtKB-KW"/>
</dbReference>
<dbReference type="SUPFAM" id="SSF52540">
    <property type="entry name" value="P-loop containing nucleoside triphosphate hydrolases"/>
    <property type="match status" value="1"/>
</dbReference>
<dbReference type="eggNOG" id="COG0610">
    <property type="taxonomic scope" value="Bacteria"/>
</dbReference>
<accession>D3DF80</accession>
<dbReference type="InterPro" id="IPR027417">
    <property type="entry name" value="P-loop_NTPase"/>
</dbReference>
<keyword evidence="11" id="KW-0175">Coiled coil</keyword>
<feature type="domain" description="Helicase ATP-binding" evidence="12">
    <location>
        <begin position="315"/>
        <end position="479"/>
    </location>
</feature>
<evidence type="ECO:0000313" key="13">
    <source>
        <dbReference type="EMBL" id="BAI68482.1"/>
    </source>
</evidence>
<evidence type="ECO:0000313" key="14">
    <source>
        <dbReference type="Proteomes" id="UP000002574"/>
    </source>
</evidence>
<evidence type="ECO:0000256" key="10">
    <source>
        <dbReference type="RuleBase" id="RU364115"/>
    </source>
</evidence>
<dbReference type="EC" id="3.1.21.3" evidence="10"/>
<dbReference type="KEGG" id="hte:Hydth_0016"/>
<keyword evidence="3" id="KW-0540">Nuclease</keyword>
<evidence type="ECO:0000256" key="7">
    <source>
        <dbReference type="ARBA" id="ARBA00022801"/>
    </source>
</evidence>
<dbReference type="InterPro" id="IPR040980">
    <property type="entry name" value="SWI2_SNF2"/>
</dbReference>
<dbReference type="RefSeq" id="WP_012962665.1">
    <property type="nucleotide sequence ID" value="NC_013799.1"/>
</dbReference>
<dbReference type="GO" id="GO:0005524">
    <property type="term" value="F:ATP binding"/>
    <property type="evidence" value="ECO:0007669"/>
    <property type="project" value="UniProtKB-KW"/>
</dbReference>
<dbReference type="Pfam" id="PF04313">
    <property type="entry name" value="HSDR_N"/>
    <property type="match status" value="1"/>
</dbReference>
<evidence type="ECO:0000256" key="8">
    <source>
        <dbReference type="ARBA" id="ARBA00022840"/>
    </source>
</evidence>
<dbReference type="GO" id="GO:0009035">
    <property type="term" value="F:type I site-specific deoxyribonuclease activity"/>
    <property type="evidence" value="ECO:0007669"/>
    <property type="project" value="UniProtKB-EC"/>
</dbReference>
<evidence type="ECO:0000256" key="5">
    <source>
        <dbReference type="ARBA" id="ARBA00022747"/>
    </source>
</evidence>